<sequence>MLSKLPNAEGYAKFAYHVNLLKEFTLDDDRDGSMRRRGSFRGSSAKVARDSSIRSAGSMRGRRASTTSSSKRRVSVGAAVNTSIHTGGGVFQEWKKKDGSLHNPRKNKNIQRSVSLSKMT</sequence>
<evidence type="ECO:0000313" key="2">
    <source>
        <dbReference type="EMBL" id="CAD8341315.1"/>
    </source>
</evidence>
<feature type="compositionally biased region" description="Low complexity" evidence="1">
    <location>
        <begin position="53"/>
        <end position="69"/>
    </location>
</feature>
<reference evidence="2" key="1">
    <citation type="submission" date="2021-01" db="EMBL/GenBank/DDBJ databases">
        <authorList>
            <person name="Corre E."/>
            <person name="Pelletier E."/>
            <person name="Niang G."/>
            <person name="Scheremetjew M."/>
            <person name="Finn R."/>
            <person name="Kale V."/>
            <person name="Holt S."/>
            <person name="Cochrane G."/>
            <person name="Meng A."/>
            <person name="Brown T."/>
            <person name="Cohen L."/>
        </authorList>
    </citation>
    <scope>NUCLEOTIDE SEQUENCE</scope>
    <source>
        <strain evidence="2">CCMP3328</strain>
    </source>
</reference>
<feature type="region of interest" description="Disordered" evidence="1">
    <location>
        <begin position="89"/>
        <end position="120"/>
    </location>
</feature>
<evidence type="ECO:0000256" key="1">
    <source>
        <dbReference type="SAM" id="MobiDB-lite"/>
    </source>
</evidence>
<proteinExistence type="predicted"/>
<feature type="region of interest" description="Disordered" evidence="1">
    <location>
        <begin position="29"/>
        <end position="75"/>
    </location>
</feature>
<protein>
    <submittedName>
        <fullName evidence="2">Uncharacterized protein</fullName>
    </submittedName>
</protein>
<name>A0A7R9ZRG9_9STRA</name>
<accession>A0A7R9ZRG9</accession>
<organism evidence="2">
    <name type="scientific">Craspedostauros australis</name>
    <dbReference type="NCBI Taxonomy" id="1486917"/>
    <lineage>
        <taxon>Eukaryota</taxon>
        <taxon>Sar</taxon>
        <taxon>Stramenopiles</taxon>
        <taxon>Ochrophyta</taxon>
        <taxon>Bacillariophyta</taxon>
        <taxon>Bacillariophyceae</taxon>
        <taxon>Bacillariophycidae</taxon>
        <taxon>Naviculales</taxon>
        <taxon>Naviculaceae</taxon>
        <taxon>Craspedostauros</taxon>
    </lineage>
</organism>
<dbReference type="AlphaFoldDB" id="A0A7R9ZRG9"/>
<feature type="compositionally biased region" description="Polar residues" evidence="1">
    <location>
        <begin position="110"/>
        <end position="120"/>
    </location>
</feature>
<gene>
    <name evidence="2" type="ORF">CAUS1442_LOCUS13450</name>
</gene>
<dbReference type="EMBL" id="HBEF01021725">
    <property type="protein sequence ID" value="CAD8341315.1"/>
    <property type="molecule type" value="Transcribed_RNA"/>
</dbReference>